<evidence type="ECO:0000313" key="1">
    <source>
        <dbReference type="EMBL" id="KAK3383951.1"/>
    </source>
</evidence>
<dbReference type="Proteomes" id="UP001287356">
    <property type="component" value="Unassembled WGS sequence"/>
</dbReference>
<reference evidence="1" key="2">
    <citation type="submission" date="2023-06" db="EMBL/GenBank/DDBJ databases">
        <authorList>
            <consortium name="Lawrence Berkeley National Laboratory"/>
            <person name="Haridas S."/>
            <person name="Hensen N."/>
            <person name="Bonometti L."/>
            <person name="Westerberg I."/>
            <person name="Brannstrom I.O."/>
            <person name="Guillou S."/>
            <person name="Cros-Aarteil S."/>
            <person name="Calhoun S."/>
            <person name="Kuo A."/>
            <person name="Mondo S."/>
            <person name="Pangilinan J."/>
            <person name="Riley R."/>
            <person name="Labutti K."/>
            <person name="Andreopoulos B."/>
            <person name="Lipzen A."/>
            <person name="Chen C."/>
            <person name="Yanf M."/>
            <person name="Daum C."/>
            <person name="Ng V."/>
            <person name="Clum A."/>
            <person name="Steindorff A."/>
            <person name="Ohm R."/>
            <person name="Martin F."/>
            <person name="Silar P."/>
            <person name="Natvig D."/>
            <person name="Lalanne C."/>
            <person name="Gautier V."/>
            <person name="Ament-Velasquez S.L."/>
            <person name="Kruys A."/>
            <person name="Hutchinson M.I."/>
            <person name="Powell A.J."/>
            <person name="Barry K."/>
            <person name="Miller A.N."/>
            <person name="Grigoriev I.V."/>
            <person name="Debuchy R."/>
            <person name="Gladieux P."/>
            <person name="Thoren M.H."/>
            <person name="Johannesson H."/>
        </authorList>
    </citation>
    <scope>NUCLEOTIDE SEQUENCE</scope>
    <source>
        <strain evidence="1">CBS 958.72</strain>
    </source>
</reference>
<gene>
    <name evidence="1" type="ORF">B0T24DRAFT_70240</name>
</gene>
<organism evidence="1 2">
    <name type="scientific">Lasiosphaeria ovina</name>
    <dbReference type="NCBI Taxonomy" id="92902"/>
    <lineage>
        <taxon>Eukaryota</taxon>
        <taxon>Fungi</taxon>
        <taxon>Dikarya</taxon>
        <taxon>Ascomycota</taxon>
        <taxon>Pezizomycotina</taxon>
        <taxon>Sordariomycetes</taxon>
        <taxon>Sordariomycetidae</taxon>
        <taxon>Sordariales</taxon>
        <taxon>Lasiosphaeriaceae</taxon>
        <taxon>Lasiosphaeria</taxon>
    </lineage>
</organism>
<evidence type="ECO:0000313" key="2">
    <source>
        <dbReference type="Proteomes" id="UP001287356"/>
    </source>
</evidence>
<name>A0AAE0NM09_9PEZI</name>
<accession>A0AAE0NM09</accession>
<proteinExistence type="predicted"/>
<reference evidence="1" key="1">
    <citation type="journal article" date="2023" name="Mol. Phylogenet. Evol.">
        <title>Genome-scale phylogeny and comparative genomics of the fungal order Sordariales.</title>
        <authorList>
            <person name="Hensen N."/>
            <person name="Bonometti L."/>
            <person name="Westerberg I."/>
            <person name="Brannstrom I.O."/>
            <person name="Guillou S."/>
            <person name="Cros-Aarteil S."/>
            <person name="Calhoun S."/>
            <person name="Haridas S."/>
            <person name="Kuo A."/>
            <person name="Mondo S."/>
            <person name="Pangilinan J."/>
            <person name="Riley R."/>
            <person name="LaButti K."/>
            <person name="Andreopoulos B."/>
            <person name="Lipzen A."/>
            <person name="Chen C."/>
            <person name="Yan M."/>
            <person name="Daum C."/>
            <person name="Ng V."/>
            <person name="Clum A."/>
            <person name="Steindorff A."/>
            <person name="Ohm R.A."/>
            <person name="Martin F."/>
            <person name="Silar P."/>
            <person name="Natvig D.O."/>
            <person name="Lalanne C."/>
            <person name="Gautier V."/>
            <person name="Ament-Velasquez S.L."/>
            <person name="Kruys A."/>
            <person name="Hutchinson M.I."/>
            <person name="Powell A.J."/>
            <person name="Barry K."/>
            <person name="Miller A.N."/>
            <person name="Grigoriev I.V."/>
            <person name="Debuchy R."/>
            <person name="Gladieux P."/>
            <person name="Hiltunen Thoren M."/>
            <person name="Johannesson H."/>
        </authorList>
    </citation>
    <scope>NUCLEOTIDE SEQUENCE</scope>
    <source>
        <strain evidence="1">CBS 958.72</strain>
    </source>
</reference>
<sequence length="205" mass="23310">MYTVLPASSETVRALGSEQHSSVTRVSQGTGTGTWAPYLGRYRLRKATQDKQEPSIPRMARPIALGNVFQASDFMRTIQGDRQRRPSLFPLPVCTCTESRRRVWLQGRSATAGCCSRDPWMMGMCRRGTELGWGGWIRPPQNIRVLPRTKPLVDDVAAHHSAYVPFSLRLQPVLGYEVHTLHTRLYLHLRLHHPFPACCRPRLHT</sequence>
<dbReference type="EMBL" id="JAULSN010000001">
    <property type="protein sequence ID" value="KAK3383951.1"/>
    <property type="molecule type" value="Genomic_DNA"/>
</dbReference>
<comment type="caution">
    <text evidence="1">The sequence shown here is derived from an EMBL/GenBank/DDBJ whole genome shotgun (WGS) entry which is preliminary data.</text>
</comment>
<protein>
    <submittedName>
        <fullName evidence="1">Uncharacterized protein</fullName>
    </submittedName>
</protein>
<keyword evidence="2" id="KW-1185">Reference proteome</keyword>
<dbReference type="AlphaFoldDB" id="A0AAE0NM09"/>